<feature type="transmembrane region" description="Helical" evidence="6">
    <location>
        <begin position="413"/>
        <end position="440"/>
    </location>
</feature>
<comment type="subcellular location">
    <subcellularLocation>
        <location evidence="1">Cell membrane</location>
        <topology evidence="1">Multi-pass membrane protein</topology>
    </subcellularLocation>
</comment>
<dbReference type="InterPro" id="IPR003663">
    <property type="entry name" value="Sugar/inositol_transpt"/>
</dbReference>
<evidence type="ECO:0000256" key="1">
    <source>
        <dbReference type="ARBA" id="ARBA00004651"/>
    </source>
</evidence>
<proteinExistence type="predicted"/>
<feature type="transmembrane region" description="Helical" evidence="6">
    <location>
        <begin position="315"/>
        <end position="338"/>
    </location>
</feature>
<dbReference type="PROSITE" id="PS50850">
    <property type="entry name" value="MFS"/>
    <property type="match status" value="1"/>
</dbReference>
<dbReference type="EMBL" id="GECZ01007067">
    <property type="protein sequence ID" value="JAS62702.1"/>
    <property type="molecule type" value="Transcribed_RNA"/>
</dbReference>
<dbReference type="InterPro" id="IPR044775">
    <property type="entry name" value="MFS_ERD6/Tret1-like"/>
</dbReference>
<evidence type="ECO:0000313" key="8">
    <source>
        <dbReference type="EMBL" id="JAS62702.1"/>
    </source>
</evidence>
<evidence type="ECO:0000256" key="5">
    <source>
        <dbReference type="ARBA" id="ARBA00023136"/>
    </source>
</evidence>
<feature type="transmembrane region" description="Helical" evidence="6">
    <location>
        <begin position="382"/>
        <end position="401"/>
    </location>
</feature>
<dbReference type="FunFam" id="1.20.1250.20:FF:000249">
    <property type="entry name" value="facilitated trehalose transporter Tret1"/>
    <property type="match status" value="1"/>
</dbReference>
<dbReference type="Gene3D" id="1.20.1250.20">
    <property type="entry name" value="MFS general substrate transporter like domains"/>
    <property type="match status" value="1"/>
</dbReference>
<feature type="transmembrane region" description="Helical" evidence="6">
    <location>
        <begin position="71"/>
        <end position="93"/>
    </location>
</feature>
<dbReference type="AlphaFoldDB" id="A0A1B6GJS3"/>
<sequence>MSSDKNGTMAVVDMEVLKALVEETPGVKIVTPQVGMGVSRERVGGEAWHGSMAVIAHPSGRQRRGSSFRQVVAAFFANLGTINTGMMFGFSAVTIPQLKQPDSLIPIDENEASWIASLSSVSTPFGCLLSGYLLDTFGRKRTIIMCLMPMIVGWFLICAATGVYMIYAGRLLVGLGAGMMGSPARVYTGEVTQPHLRGMLAAVASVGVSLGVSIQYIVGSFFPWNWLAFVNASVPTIAFISAFFLPESPTYLLNRGRIESARSALTRLRGRTCDVEGELQDLINFANKTKTATDKEPTKGDTLRAILHPSALKPFAILALYFLFYQFSGVNPVTFYAVEIIQESGAEMNKYAATIILGLVRLGFTVVSCIMMRRFGRRPLTFISSVGCGVSMFGFGFYMYMSDQWTVQGVEKIATWFPVVNLFVFMAASTIGYLVVPWVMIGELYPSKVRGIMGGLTTFVGHFCVFIVVKTFPFFKSVSTFGTFLMYGTVSLLGTIFFFLYLPETQGRTLQEIEDYFCGRTKTLGPQKDTVNNNTVKPPIVKANKDGSLP</sequence>
<evidence type="ECO:0000256" key="3">
    <source>
        <dbReference type="ARBA" id="ARBA00022692"/>
    </source>
</evidence>
<dbReference type="InterPro" id="IPR005829">
    <property type="entry name" value="Sugar_transporter_CS"/>
</dbReference>
<dbReference type="GO" id="GO:0051119">
    <property type="term" value="F:sugar transmembrane transporter activity"/>
    <property type="evidence" value="ECO:0007669"/>
    <property type="project" value="InterPro"/>
</dbReference>
<feature type="transmembrane region" description="Helical" evidence="6">
    <location>
        <begin position="171"/>
        <end position="188"/>
    </location>
</feature>
<feature type="domain" description="Major facilitator superfamily (MFS) profile" evidence="7">
    <location>
        <begin position="73"/>
        <end position="506"/>
    </location>
</feature>
<evidence type="ECO:0000259" key="7">
    <source>
        <dbReference type="PROSITE" id="PS50850"/>
    </source>
</evidence>
<evidence type="ECO:0000256" key="6">
    <source>
        <dbReference type="SAM" id="Phobius"/>
    </source>
</evidence>
<feature type="transmembrane region" description="Helical" evidence="6">
    <location>
        <begin position="200"/>
        <end position="218"/>
    </location>
</feature>
<feature type="transmembrane region" description="Helical" evidence="6">
    <location>
        <begin position="146"/>
        <end position="165"/>
    </location>
</feature>
<name>A0A1B6GJS3_9HEMI</name>
<dbReference type="InterPro" id="IPR050549">
    <property type="entry name" value="MFS_Trehalose_Transporter"/>
</dbReference>
<dbReference type="PRINTS" id="PR00171">
    <property type="entry name" value="SUGRTRNSPORT"/>
</dbReference>
<keyword evidence="5 6" id="KW-0472">Membrane</keyword>
<dbReference type="GO" id="GO:0005886">
    <property type="term" value="C:plasma membrane"/>
    <property type="evidence" value="ECO:0007669"/>
    <property type="project" value="UniProtKB-SubCell"/>
</dbReference>
<evidence type="ECO:0000256" key="2">
    <source>
        <dbReference type="ARBA" id="ARBA00022475"/>
    </source>
</evidence>
<dbReference type="InterPro" id="IPR005828">
    <property type="entry name" value="MFS_sugar_transport-like"/>
</dbReference>
<dbReference type="InterPro" id="IPR036259">
    <property type="entry name" value="MFS_trans_sf"/>
</dbReference>
<dbReference type="SUPFAM" id="SSF103473">
    <property type="entry name" value="MFS general substrate transporter"/>
    <property type="match status" value="1"/>
</dbReference>
<feature type="transmembrane region" description="Helical" evidence="6">
    <location>
        <begin position="452"/>
        <end position="472"/>
    </location>
</feature>
<dbReference type="Pfam" id="PF00083">
    <property type="entry name" value="Sugar_tr"/>
    <property type="match status" value="1"/>
</dbReference>
<dbReference type="CDD" id="cd17358">
    <property type="entry name" value="MFS_GLUT6_8_Class3_like"/>
    <property type="match status" value="1"/>
</dbReference>
<keyword evidence="4 6" id="KW-1133">Transmembrane helix</keyword>
<reference evidence="8" key="1">
    <citation type="submission" date="2015-11" db="EMBL/GenBank/DDBJ databases">
        <title>De novo transcriptome assembly of four potential Pierce s Disease insect vectors from Arizona vineyards.</title>
        <authorList>
            <person name="Tassone E.E."/>
        </authorList>
    </citation>
    <scope>NUCLEOTIDE SEQUENCE</scope>
</reference>
<feature type="transmembrane region" description="Helical" evidence="6">
    <location>
        <begin position="224"/>
        <end position="245"/>
    </location>
</feature>
<organism evidence="8">
    <name type="scientific">Cuerna arida</name>
    <dbReference type="NCBI Taxonomy" id="1464854"/>
    <lineage>
        <taxon>Eukaryota</taxon>
        <taxon>Metazoa</taxon>
        <taxon>Ecdysozoa</taxon>
        <taxon>Arthropoda</taxon>
        <taxon>Hexapoda</taxon>
        <taxon>Insecta</taxon>
        <taxon>Pterygota</taxon>
        <taxon>Neoptera</taxon>
        <taxon>Paraneoptera</taxon>
        <taxon>Hemiptera</taxon>
        <taxon>Auchenorrhyncha</taxon>
        <taxon>Membracoidea</taxon>
        <taxon>Cicadellidae</taxon>
        <taxon>Cicadellinae</taxon>
        <taxon>Proconiini</taxon>
        <taxon>Cuerna</taxon>
    </lineage>
</organism>
<keyword evidence="3 6" id="KW-0812">Transmembrane</keyword>
<dbReference type="PANTHER" id="PTHR48021">
    <property type="match status" value="1"/>
</dbReference>
<feature type="transmembrane region" description="Helical" evidence="6">
    <location>
        <begin position="350"/>
        <end position="370"/>
    </location>
</feature>
<protein>
    <recommendedName>
        <fullName evidence="7">Major facilitator superfamily (MFS) profile domain-containing protein</fullName>
    </recommendedName>
</protein>
<evidence type="ECO:0000256" key="4">
    <source>
        <dbReference type="ARBA" id="ARBA00022989"/>
    </source>
</evidence>
<gene>
    <name evidence="8" type="ORF">g.32063</name>
</gene>
<keyword evidence="2" id="KW-1003">Cell membrane</keyword>
<dbReference type="InterPro" id="IPR020846">
    <property type="entry name" value="MFS_dom"/>
</dbReference>
<feature type="transmembrane region" description="Helical" evidence="6">
    <location>
        <begin position="484"/>
        <end position="502"/>
    </location>
</feature>
<feature type="transmembrane region" description="Helical" evidence="6">
    <location>
        <begin position="113"/>
        <end position="134"/>
    </location>
</feature>
<dbReference type="PANTHER" id="PTHR48021:SF7">
    <property type="entry name" value="RH09188P"/>
    <property type="match status" value="1"/>
</dbReference>
<dbReference type="PROSITE" id="PS00217">
    <property type="entry name" value="SUGAR_TRANSPORT_2"/>
    <property type="match status" value="1"/>
</dbReference>
<accession>A0A1B6GJS3</accession>